<dbReference type="PANTHER" id="PTHR14359:SF6">
    <property type="entry name" value="PHOSPHOPANTOTHENOYLCYSTEINE DECARBOXYLASE"/>
    <property type="match status" value="1"/>
</dbReference>
<dbReference type="EC" id="6.3.2.5" evidence="1"/>
<accession>U3U5E1</accession>
<dbReference type="InterPro" id="IPR035929">
    <property type="entry name" value="CoaB-like_sf"/>
</dbReference>
<feature type="binding site" evidence="1">
    <location>
        <begin position="308"/>
        <end position="311"/>
    </location>
    <ligand>
        <name>CTP</name>
        <dbReference type="ChEBI" id="CHEBI:37563"/>
    </ligand>
</feature>
<evidence type="ECO:0000256" key="2">
    <source>
        <dbReference type="RuleBase" id="RU364078"/>
    </source>
</evidence>
<dbReference type="KEGG" id="hhs:HHS_00850"/>
<feature type="region of interest" description="Phosphopantothenoylcysteine decarboxylase" evidence="1">
    <location>
        <begin position="1"/>
        <end position="191"/>
    </location>
</feature>
<comment type="catalytic activity">
    <reaction evidence="1 2">
        <text>(R)-4'-phosphopantothenate + L-cysteine + CTP = N-[(R)-4-phosphopantothenoyl]-L-cysteine + CMP + diphosphate + H(+)</text>
        <dbReference type="Rhea" id="RHEA:19397"/>
        <dbReference type="ChEBI" id="CHEBI:10986"/>
        <dbReference type="ChEBI" id="CHEBI:15378"/>
        <dbReference type="ChEBI" id="CHEBI:33019"/>
        <dbReference type="ChEBI" id="CHEBI:35235"/>
        <dbReference type="ChEBI" id="CHEBI:37563"/>
        <dbReference type="ChEBI" id="CHEBI:59458"/>
        <dbReference type="ChEBI" id="CHEBI:60377"/>
        <dbReference type="EC" id="6.3.2.5"/>
    </reaction>
</comment>
<keyword evidence="1" id="KW-0511">Multifunctional enzyme</keyword>
<dbReference type="EMBL" id="AP012554">
    <property type="protein sequence ID" value="BAO00055.1"/>
    <property type="molecule type" value="Genomic_DNA"/>
</dbReference>
<feature type="binding site" evidence="1">
    <location>
        <position position="290"/>
    </location>
    <ligand>
        <name>CTP</name>
        <dbReference type="ChEBI" id="CHEBI:37563"/>
    </ligand>
</feature>
<dbReference type="InterPro" id="IPR005252">
    <property type="entry name" value="CoaBC"/>
</dbReference>
<feature type="domain" description="Flavoprotein" evidence="3">
    <location>
        <begin position="6"/>
        <end position="177"/>
    </location>
</feature>
<organism evidence="5 6">
    <name type="scientific">Candidatus Pantoea carbekii</name>
    <dbReference type="NCBI Taxonomy" id="1235990"/>
    <lineage>
        <taxon>Bacteria</taxon>
        <taxon>Pseudomonadati</taxon>
        <taxon>Pseudomonadota</taxon>
        <taxon>Gammaproteobacteria</taxon>
        <taxon>Enterobacterales</taxon>
        <taxon>Erwiniaceae</taxon>
        <taxon>Pantoea</taxon>
    </lineage>
</organism>
<keyword evidence="1" id="KW-0460">Magnesium</keyword>
<dbReference type="Gene3D" id="3.40.50.1950">
    <property type="entry name" value="Flavin prenyltransferase-like"/>
    <property type="match status" value="1"/>
</dbReference>
<feature type="region of interest" description="Phosphopantothenate--cysteine ligase" evidence="1">
    <location>
        <begin position="192"/>
        <end position="409"/>
    </location>
</feature>
<comment type="similarity">
    <text evidence="1 2">In the C-terminal section; belongs to the PPC synthetase family.</text>
</comment>
<dbReference type="NCBIfam" id="TIGR00521">
    <property type="entry name" value="coaBC_dfp"/>
    <property type="match status" value="1"/>
</dbReference>
<dbReference type="GO" id="GO:0004632">
    <property type="term" value="F:phosphopantothenate--cysteine ligase activity"/>
    <property type="evidence" value="ECO:0007669"/>
    <property type="project" value="UniProtKB-UniRule"/>
</dbReference>
<dbReference type="AlphaFoldDB" id="U3U5E1"/>
<dbReference type="InterPro" id="IPR007085">
    <property type="entry name" value="DNA/pantothenate-metab_flavo_C"/>
</dbReference>
<keyword evidence="1 2" id="KW-0436">Ligase</keyword>
<name>U3U5E1_9GAMM</name>
<dbReference type="EC" id="4.1.1.36" evidence="1"/>
<keyword evidence="1 2" id="KW-0456">Lyase</keyword>
<evidence type="ECO:0000259" key="4">
    <source>
        <dbReference type="Pfam" id="PF04127"/>
    </source>
</evidence>
<feature type="domain" description="DNA/pantothenate metabolism flavoprotein C-terminal" evidence="4">
    <location>
        <begin position="187"/>
        <end position="398"/>
    </location>
</feature>
<dbReference type="Proteomes" id="UP000016900">
    <property type="component" value="Chromosome"/>
</dbReference>
<dbReference type="GO" id="GO:0071513">
    <property type="term" value="C:phosphopantothenoylcysteine decarboxylase complex"/>
    <property type="evidence" value="ECO:0007669"/>
    <property type="project" value="TreeGrafter"/>
</dbReference>
<protein>
    <recommendedName>
        <fullName evidence="1">Coenzyme A biosynthesis bifunctional protein CoaBC</fullName>
    </recommendedName>
    <alternativeName>
        <fullName evidence="1">DNA/pantothenate metabolism flavoprotein</fullName>
    </alternativeName>
    <alternativeName>
        <fullName evidence="1">Phosphopantothenoylcysteine synthetase/decarboxylase</fullName>
        <shortName evidence="1">PPCS-PPCDC</shortName>
    </alternativeName>
    <domain>
        <recommendedName>
            <fullName evidence="1">Phosphopantothenoylcysteine decarboxylase</fullName>
            <shortName evidence="1">PPC decarboxylase</shortName>
            <shortName evidence="1">PPC-DC</shortName>
            <ecNumber evidence="1">4.1.1.36</ecNumber>
        </recommendedName>
        <alternativeName>
            <fullName evidence="1">CoaC</fullName>
        </alternativeName>
    </domain>
    <domain>
        <recommendedName>
            <fullName evidence="1">Phosphopantothenate--cysteine ligase</fullName>
            <ecNumber evidence="1">6.3.2.5</ecNumber>
        </recommendedName>
        <alternativeName>
            <fullName evidence="1">CoaB</fullName>
        </alternativeName>
        <alternativeName>
            <fullName evidence="1">Phosphopantothenoylcysteine synthetase</fullName>
            <shortName evidence="1">PPC synthetase</shortName>
            <shortName evidence="1">PPC-S</shortName>
        </alternativeName>
    </domain>
</protein>
<dbReference type="GO" id="GO:0004633">
    <property type="term" value="F:phosphopantothenoylcysteine decarboxylase activity"/>
    <property type="evidence" value="ECO:0007669"/>
    <property type="project" value="UniProtKB-UniRule"/>
</dbReference>
<dbReference type="GO" id="GO:0010181">
    <property type="term" value="F:FMN binding"/>
    <property type="evidence" value="ECO:0007669"/>
    <property type="project" value="UniProtKB-UniRule"/>
</dbReference>
<dbReference type="PANTHER" id="PTHR14359">
    <property type="entry name" value="HOMO-OLIGOMERIC FLAVIN CONTAINING CYS DECARBOXYLASE FAMILY"/>
    <property type="match status" value="1"/>
</dbReference>
<feature type="binding site" evidence="1">
    <location>
        <position position="327"/>
    </location>
    <ligand>
        <name>CTP</name>
        <dbReference type="ChEBI" id="CHEBI:37563"/>
    </ligand>
</feature>
<dbReference type="Gene3D" id="3.40.50.10300">
    <property type="entry name" value="CoaB-like"/>
    <property type="match status" value="1"/>
</dbReference>
<evidence type="ECO:0000313" key="5">
    <source>
        <dbReference type="EMBL" id="BAO00055.1"/>
    </source>
</evidence>
<dbReference type="SUPFAM" id="SSF102645">
    <property type="entry name" value="CoaB-like"/>
    <property type="match status" value="1"/>
</dbReference>
<dbReference type="eggNOG" id="COG0452">
    <property type="taxonomic scope" value="Bacteria"/>
</dbReference>
<evidence type="ECO:0000256" key="1">
    <source>
        <dbReference type="HAMAP-Rule" id="MF_02225"/>
    </source>
</evidence>
<comment type="pathway">
    <text evidence="1 2">Cofactor biosynthesis; coenzyme A biosynthesis; CoA from (R)-pantothenate: step 3/5.</text>
</comment>
<keyword evidence="1 2" id="KW-0210">Decarboxylase</keyword>
<dbReference type="GO" id="GO:0046872">
    <property type="term" value="F:metal ion binding"/>
    <property type="evidence" value="ECO:0007669"/>
    <property type="project" value="UniProtKB-KW"/>
</dbReference>
<dbReference type="SUPFAM" id="SSF52507">
    <property type="entry name" value="Homo-oligomeric flavin-containing Cys decarboxylases, HFCD"/>
    <property type="match status" value="1"/>
</dbReference>
<dbReference type="UniPathway" id="UPA00241">
    <property type="reaction ID" value="UER00353"/>
</dbReference>
<dbReference type="PATRIC" id="fig|1235990.3.peg.84"/>
<feature type="active site" description="Proton donor" evidence="1">
    <location>
        <position position="159"/>
    </location>
</feature>
<comment type="catalytic activity">
    <reaction evidence="1 2">
        <text>N-[(R)-4-phosphopantothenoyl]-L-cysteine + H(+) = (R)-4'-phosphopantetheine + CO2</text>
        <dbReference type="Rhea" id="RHEA:16793"/>
        <dbReference type="ChEBI" id="CHEBI:15378"/>
        <dbReference type="ChEBI" id="CHEBI:16526"/>
        <dbReference type="ChEBI" id="CHEBI:59458"/>
        <dbReference type="ChEBI" id="CHEBI:61723"/>
        <dbReference type="EC" id="4.1.1.36"/>
    </reaction>
</comment>
<evidence type="ECO:0000259" key="3">
    <source>
        <dbReference type="Pfam" id="PF02441"/>
    </source>
</evidence>
<feature type="binding site" evidence="1">
    <location>
        <position position="341"/>
    </location>
    <ligand>
        <name>CTP</name>
        <dbReference type="ChEBI" id="CHEBI:37563"/>
    </ligand>
</feature>
<dbReference type="KEGG" id="pck:BMSBPS_0550"/>
<keyword evidence="1 2" id="KW-0285">Flavoprotein</keyword>
<reference evidence="5 6" key="1">
    <citation type="submission" date="2012-10" db="EMBL/GenBank/DDBJ databases">
        <title>Genome sequence of the symbiont of the pentatomidae stink bug Halyomorpha halys.</title>
        <authorList>
            <person name="Kobayashi H."/>
            <person name="Fujii-Muramatsu R."/>
            <person name="Takeishi K."/>
            <person name="Noda H."/>
        </authorList>
    </citation>
    <scope>NUCLEOTIDE SEQUENCE [LARGE SCALE GENOMIC DNA]</scope>
</reference>
<dbReference type="InterPro" id="IPR003382">
    <property type="entry name" value="Flavoprotein"/>
</dbReference>
<keyword evidence="1" id="KW-0479">Metal-binding</keyword>
<feature type="binding site" evidence="1">
    <location>
        <position position="280"/>
    </location>
    <ligand>
        <name>CTP</name>
        <dbReference type="ChEBI" id="CHEBI:37563"/>
    </ligand>
</feature>
<gene>
    <name evidence="1 5" type="primary">coaBC</name>
    <name evidence="5" type="ORF">HHS_00850</name>
</gene>
<dbReference type="GO" id="GO:0015941">
    <property type="term" value="P:pantothenate catabolic process"/>
    <property type="evidence" value="ECO:0007669"/>
    <property type="project" value="InterPro"/>
</dbReference>
<dbReference type="RefSeq" id="WP_022564074.1">
    <property type="nucleotide sequence ID" value="NZ_CP010907.1"/>
</dbReference>
<comment type="similarity">
    <text evidence="1 2">In the N-terminal section; belongs to the HFCD (homo-oligomeric flavin containing Cys decarboxylase) superfamily.</text>
</comment>
<comment type="function">
    <text evidence="2">Catalyzes two steps in the biosynthesis of coenzyme A. In the first step cysteine is conjugated to 4'-phosphopantothenate to form 4-phosphopantothenoylcysteine, in the latter compound is decarboxylated to form 4'-phosphopantotheine.</text>
</comment>
<comment type="caution">
    <text evidence="1">Lacks conserved residue(s) required for the propagation of feature annotation.</text>
</comment>
<sequence length="409" mass="45505">MGLTGKKILLGIGGGIAAYKVPELVRRLREQNAKVRIIMTDSAKSFITPLSLQVLSGHLVCDDSLNPNRQQKAIEHIELAKWADLIVVVPATADLISRITTGRANDLITITCLASKMPIAIVPAMNQQMYHAIITQENLKHLQQRGMLVWGPATGNQACGDIGFGRMLEPMDILAYIVSWFQPIKNLQHLHIMITAGPTHEALDPIRYISNYSSGKMGFAIAAAAARCGAQVTLISGPVILQTPNGVRRINVDSALEMQAAVMKDIHQQHIFIANAAVADYRAEHIEIKKIKKQINDDNFILRLIKNPDIVADVAALKKNRPFVVGFAVETQNTKENAKQKLLLKNLDLICANDIKQLGKRFNSDTNSIHLLWQEGEKFLPLNNKVYLGQQLIDEIITHYDEKNQHKNY</sequence>
<comment type="cofactor">
    <cofactor evidence="1">
        <name>Mg(2+)</name>
        <dbReference type="ChEBI" id="CHEBI:18420"/>
    </cofactor>
</comment>
<dbReference type="InterPro" id="IPR036551">
    <property type="entry name" value="Flavin_trans-like"/>
</dbReference>
<keyword evidence="6" id="KW-1185">Reference proteome</keyword>
<dbReference type="STRING" id="1235990.BMSBPS_0550"/>
<dbReference type="GO" id="GO:0015937">
    <property type="term" value="P:coenzyme A biosynthetic process"/>
    <property type="evidence" value="ECO:0007669"/>
    <property type="project" value="UniProtKB-UniRule"/>
</dbReference>
<comment type="pathway">
    <text evidence="1 2">Cofactor biosynthesis; coenzyme A biosynthesis; CoA from (R)-pantothenate: step 2/5.</text>
</comment>
<comment type="cofactor">
    <cofactor evidence="1">
        <name>FMN</name>
        <dbReference type="ChEBI" id="CHEBI:58210"/>
    </cofactor>
    <text evidence="1">Binds 1 FMN per subunit.</text>
</comment>
<dbReference type="HAMAP" id="MF_02225">
    <property type="entry name" value="CoaBC"/>
    <property type="match status" value="1"/>
</dbReference>
<keyword evidence="1 2" id="KW-0288">FMN</keyword>
<dbReference type="Pfam" id="PF02441">
    <property type="entry name" value="Flavoprotein"/>
    <property type="match status" value="1"/>
</dbReference>
<dbReference type="Pfam" id="PF04127">
    <property type="entry name" value="DFP"/>
    <property type="match status" value="1"/>
</dbReference>
<feature type="binding site" evidence="1">
    <location>
        <position position="345"/>
    </location>
    <ligand>
        <name>CTP</name>
        <dbReference type="ChEBI" id="CHEBI:37563"/>
    </ligand>
</feature>
<proteinExistence type="inferred from homology"/>
<comment type="function">
    <text evidence="1">Catalyzes two sequential steps in the biosynthesis of coenzyme A. In the first step cysteine is conjugated to 4'-phosphopantothenate to form 4-phosphopantothenoylcysteine. In the second step the latter compound is decarboxylated to form 4'-phosphopantotheine.</text>
</comment>
<evidence type="ECO:0000313" key="6">
    <source>
        <dbReference type="Proteomes" id="UP000016900"/>
    </source>
</evidence>